<keyword evidence="1" id="KW-1133">Transmembrane helix</keyword>
<keyword evidence="1" id="KW-0812">Transmembrane</keyword>
<feature type="non-terminal residue" evidence="2">
    <location>
        <position position="1"/>
    </location>
</feature>
<accession>A0A151SBB2</accession>
<dbReference type="STRING" id="3821.A0A151SBB2"/>
<dbReference type="AlphaFoldDB" id="A0A151SBB2"/>
<keyword evidence="3" id="KW-1185">Reference proteome</keyword>
<organism evidence="2 3">
    <name type="scientific">Cajanus cajan</name>
    <name type="common">Pigeon pea</name>
    <name type="synonym">Cajanus indicus</name>
    <dbReference type="NCBI Taxonomy" id="3821"/>
    <lineage>
        <taxon>Eukaryota</taxon>
        <taxon>Viridiplantae</taxon>
        <taxon>Streptophyta</taxon>
        <taxon>Embryophyta</taxon>
        <taxon>Tracheophyta</taxon>
        <taxon>Spermatophyta</taxon>
        <taxon>Magnoliopsida</taxon>
        <taxon>eudicotyledons</taxon>
        <taxon>Gunneridae</taxon>
        <taxon>Pentapetalae</taxon>
        <taxon>rosids</taxon>
        <taxon>fabids</taxon>
        <taxon>Fabales</taxon>
        <taxon>Fabaceae</taxon>
        <taxon>Papilionoideae</taxon>
        <taxon>50 kb inversion clade</taxon>
        <taxon>NPAAA clade</taxon>
        <taxon>indigoferoid/millettioid clade</taxon>
        <taxon>Phaseoleae</taxon>
        <taxon>Cajanus</taxon>
    </lineage>
</organism>
<sequence>VRRRRRIEVVVDLLADEVDAKGDEGDAETRGGVTQLIRQHRMLPPFIPSPEELSRVFSLSRSHFLFSLLSSLSPLHSPLFLAFLSLSPPYWAHPGPIRIRSPWARCN</sequence>
<evidence type="ECO:0000313" key="2">
    <source>
        <dbReference type="EMBL" id="KYP52102.1"/>
    </source>
</evidence>
<keyword evidence="1" id="KW-0472">Membrane</keyword>
<name>A0A151SBB2_CAJCA</name>
<protein>
    <submittedName>
        <fullName evidence="2">Uncharacterized protein</fullName>
    </submittedName>
</protein>
<dbReference type="EMBL" id="KQ483428">
    <property type="protein sequence ID" value="KYP52102.1"/>
    <property type="molecule type" value="Genomic_DNA"/>
</dbReference>
<reference evidence="2" key="1">
    <citation type="journal article" date="2012" name="Nat. Biotechnol.">
        <title>Draft genome sequence of pigeonpea (Cajanus cajan), an orphan legume crop of resource-poor farmers.</title>
        <authorList>
            <person name="Varshney R.K."/>
            <person name="Chen W."/>
            <person name="Li Y."/>
            <person name="Bharti A.K."/>
            <person name="Saxena R.K."/>
            <person name="Schlueter J.A."/>
            <person name="Donoghue M.T."/>
            <person name="Azam S."/>
            <person name="Fan G."/>
            <person name="Whaley A.M."/>
            <person name="Farmer A.D."/>
            <person name="Sheridan J."/>
            <person name="Iwata A."/>
            <person name="Tuteja R."/>
            <person name="Penmetsa R.V."/>
            <person name="Wu W."/>
            <person name="Upadhyaya H.D."/>
            <person name="Yang S.P."/>
            <person name="Shah T."/>
            <person name="Saxena K.B."/>
            <person name="Michael T."/>
            <person name="McCombie W.R."/>
            <person name="Yang B."/>
            <person name="Zhang G."/>
            <person name="Yang H."/>
            <person name="Wang J."/>
            <person name="Spillane C."/>
            <person name="Cook D.R."/>
            <person name="May G.D."/>
            <person name="Xu X."/>
            <person name="Jackson S.A."/>
        </authorList>
    </citation>
    <scope>NUCLEOTIDE SEQUENCE [LARGE SCALE GENOMIC DNA]</scope>
</reference>
<gene>
    <name evidence="2" type="ORF">KK1_026012</name>
</gene>
<dbReference type="Proteomes" id="UP000075243">
    <property type="component" value="Unassembled WGS sequence"/>
</dbReference>
<evidence type="ECO:0000313" key="3">
    <source>
        <dbReference type="Proteomes" id="UP000075243"/>
    </source>
</evidence>
<proteinExistence type="predicted"/>
<evidence type="ECO:0000256" key="1">
    <source>
        <dbReference type="SAM" id="Phobius"/>
    </source>
</evidence>
<feature type="transmembrane region" description="Helical" evidence="1">
    <location>
        <begin position="64"/>
        <end position="86"/>
    </location>
</feature>
<dbReference type="Gramene" id="C.cajan_24585.t">
    <property type="protein sequence ID" value="C.cajan_24585.t.cds1"/>
    <property type="gene ID" value="C.cajan_24585"/>
</dbReference>